<dbReference type="GO" id="GO:0016020">
    <property type="term" value="C:membrane"/>
    <property type="evidence" value="ECO:0007669"/>
    <property type="project" value="UniProtKB-SubCell"/>
</dbReference>
<evidence type="ECO:0000256" key="3">
    <source>
        <dbReference type="ARBA" id="ARBA00022989"/>
    </source>
</evidence>
<gene>
    <name evidence="6" type="ORF">PHLCEN_2v7052</name>
</gene>
<keyword evidence="4 5" id="KW-0472">Membrane</keyword>
<reference evidence="6 7" key="1">
    <citation type="submission" date="2018-02" db="EMBL/GenBank/DDBJ databases">
        <title>Genome sequence of the basidiomycete white-rot fungus Phlebia centrifuga.</title>
        <authorList>
            <person name="Granchi Z."/>
            <person name="Peng M."/>
            <person name="de Vries R.P."/>
            <person name="Hilden K."/>
            <person name="Makela M.R."/>
            <person name="Grigoriev I."/>
            <person name="Riley R."/>
        </authorList>
    </citation>
    <scope>NUCLEOTIDE SEQUENCE [LARGE SCALE GENOMIC DNA]</scope>
    <source>
        <strain evidence="6 7">FBCC195</strain>
    </source>
</reference>
<comment type="subcellular location">
    <subcellularLocation>
        <location evidence="1">Membrane</location>
        <topology evidence="1">Multi-pass membrane protein</topology>
    </subcellularLocation>
</comment>
<dbReference type="Proteomes" id="UP000186601">
    <property type="component" value="Unassembled WGS sequence"/>
</dbReference>
<name>A0A2R6NXM0_9APHY</name>
<evidence type="ECO:0000313" key="6">
    <source>
        <dbReference type="EMBL" id="PSR79407.1"/>
    </source>
</evidence>
<dbReference type="InterPro" id="IPR000537">
    <property type="entry name" value="UbiA_prenyltransferase"/>
</dbReference>
<dbReference type="EMBL" id="MLYV02000696">
    <property type="protein sequence ID" value="PSR79407.1"/>
    <property type="molecule type" value="Genomic_DNA"/>
</dbReference>
<evidence type="ECO:0000313" key="7">
    <source>
        <dbReference type="Proteomes" id="UP000186601"/>
    </source>
</evidence>
<keyword evidence="3 5" id="KW-1133">Transmembrane helix</keyword>
<keyword evidence="2 5" id="KW-0812">Transmembrane</keyword>
<evidence type="ECO:0000256" key="2">
    <source>
        <dbReference type="ARBA" id="ARBA00022692"/>
    </source>
</evidence>
<protein>
    <submittedName>
        <fullName evidence="6">Uncharacterized protein</fullName>
    </submittedName>
</protein>
<dbReference type="Pfam" id="PF01040">
    <property type="entry name" value="UbiA"/>
    <property type="match status" value="1"/>
</dbReference>
<dbReference type="OrthoDB" id="434972at2759"/>
<keyword evidence="7" id="KW-1185">Reference proteome</keyword>
<dbReference type="AlphaFoldDB" id="A0A2R6NXM0"/>
<evidence type="ECO:0000256" key="1">
    <source>
        <dbReference type="ARBA" id="ARBA00004141"/>
    </source>
</evidence>
<accession>A0A2R6NXM0</accession>
<proteinExistence type="predicted"/>
<comment type="caution">
    <text evidence="6">The sequence shown here is derived from an EMBL/GenBank/DDBJ whole genome shotgun (WGS) entry which is preliminary data.</text>
</comment>
<organism evidence="6 7">
    <name type="scientific">Hermanssonia centrifuga</name>
    <dbReference type="NCBI Taxonomy" id="98765"/>
    <lineage>
        <taxon>Eukaryota</taxon>
        <taxon>Fungi</taxon>
        <taxon>Dikarya</taxon>
        <taxon>Basidiomycota</taxon>
        <taxon>Agaricomycotina</taxon>
        <taxon>Agaricomycetes</taxon>
        <taxon>Polyporales</taxon>
        <taxon>Meruliaceae</taxon>
        <taxon>Hermanssonia</taxon>
    </lineage>
</organism>
<dbReference type="GO" id="GO:0016765">
    <property type="term" value="F:transferase activity, transferring alkyl or aryl (other than methyl) groups"/>
    <property type="evidence" value="ECO:0007669"/>
    <property type="project" value="InterPro"/>
</dbReference>
<evidence type="ECO:0000256" key="4">
    <source>
        <dbReference type="ARBA" id="ARBA00023136"/>
    </source>
</evidence>
<sequence length="127" mass="14369">MPSVLFVTIGGNDATSAAPYFNALIILTTVHAQDFRDEIGDRLEKRLTIPIVMPSLGRASMPVGLTLWSLFLGFRWTMSPILFAVLALTGMFVGVRFYVLRSPEEDRKSYRFYNIWLVMARIIPVLV</sequence>
<evidence type="ECO:0000256" key="5">
    <source>
        <dbReference type="SAM" id="Phobius"/>
    </source>
</evidence>
<feature type="transmembrane region" description="Helical" evidence="5">
    <location>
        <begin position="80"/>
        <end position="99"/>
    </location>
</feature>
<dbReference type="STRING" id="98765.A0A2R6NXM0"/>